<feature type="domain" description="NAD-dependent epimerase/dehydratase" evidence="2">
    <location>
        <begin position="3"/>
        <end position="217"/>
    </location>
</feature>
<reference evidence="3 4" key="1">
    <citation type="journal article" date="2016" name="Nat. Commun.">
        <title>Thousands of microbial genomes shed light on interconnected biogeochemical processes in an aquifer system.</title>
        <authorList>
            <person name="Anantharaman K."/>
            <person name="Brown C.T."/>
            <person name="Hug L.A."/>
            <person name="Sharon I."/>
            <person name="Castelle C.J."/>
            <person name="Probst A.J."/>
            <person name="Thomas B.C."/>
            <person name="Singh A."/>
            <person name="Wilkins M.J."/>
            <person name="Karaoz U."/>
            <person name="Brodie E.L."/>
            <person name="Williams K.H."/>
            <person name="Hubbard S.S."/>
            <person name="Banfield J.F."/>
        </authorList>
    </citation>
    <scope>NUCLEOTIDE SEQUENCE [LARGE SCALE GENOMIC DNA]</scope>
</reference>
<evidence type="ECO:0000313" key="3">
    <source>
        <dbReference type="EMBL" id="OGF62479.1"/>
    </source>
</evidence>
<name>A0A1F5VGA1_9BACT</name>
<accession>A0A1F5VGA1</accession>
<comment type="similarity">
    <text evidence="1">Belongs to the NAD(P)-dependent epimerase/dehydratase family.</text>
</comment>
<dbReference type="PANTHER" id="PTHR43000">
    <property type="entry name" value="DTDP-D-GLUCOSE 4,6-DEHYDRATASE-RELATED"/>
    <property type="match status" value="1"/>
</dbReference>
<dbReference type="Proteomes" id="UP000179251">
    <property type="component" value="Unassembled WGS sequence"/>
</dbReference>
<dbReference type="EMBL" id="MFHD01000017">
    <property type="protein sequence ID" value="OGF62479.1"/>
    <property type="molecule type" value="Genomic_DNA"/>
</dbReference>
<protein>
    <recommendedName>
        <fullName evidence="2">NAD-dependent epimerase/dehydratase domain-containing protein</fullName>
    </recommendedName>
</protein>
<organism evidence="3 4">
    <name type="scientific">Candidatus Giovannonibacteria bacterium RIFCSPHIGHO2_01_FULL_45_23</name>
    <dbReference type="NCBI Taxonomy" id="1798325"/>
    <lineage>
        <taxon>Bacteria</taxon>
        <taxon>Candidatus Giovannoniibacteriota</taxon>
    </lineage>
</organism>
<proteinExistence type="inferred from homology"/>
<evidence type="ECO:0000256" key="1">
    <source>
        <dbReference type="ARBA" id="ARBA00007637"/>
    </source>
</evidence>
<dbReference type="InterPro" id="IPR036291">
    <property type="entry name" value="NAD(P)-bd_dom_sf"/>
</dbReference>
<evidence type="ECO:0000313" key="4">
    <source>
        <dbReference type="Proteomes" id="UP000179251"/>
    </source>
</evidence>
<gene>
    <name evidence="3" type="ORF">A2834_03370</name>
</gene>
<comment type="caution">
    <text evidence="3">The sequence shown here is derived from an EMBL/GenBank/DDBJ whole genome shotgun (WGS) entry which is preliminary data.</text>
</comment>
<dbReference type="AlphaFoldDB" id="A0A1F5VGA1"/>
<dbReference type="SUPFAM" id="SSF51735">
    <property type="entry name" value="NAD(P)-binding Rossmann-fold domains"/>
    <property type="match status" value="1"/>
</dbReference>
<dbReference type="STRING" id="1798325.A2834_03370"/>
<evidence type="ECO:0000259" key="2">
    <source>
        <dbReference type="Pfam" id="PF01370"/>
    </source>
</evidence>
<dbReference type="Gene3D" id="3.40.50.720">
    <property type="entry name" value="NAD(P)-binding Rossmann-like Domain"/>
    <property type="match status" value="1"/>
</dbReference>
<sequence>MRILLIGGTGFIGEYVTKELARLHHKVYVVHKSPLKAKNKFGGVRYFRTDLNLQNPQLKRIFKRVDVLVTLIQPDLRQMKNVILAARGAKELKKIVYLSTLLLYPDSASPQKETAAPKPVTQYERKKYKEESMISRFAKKENYPLTVLRVATVYGDVKNKGIVNRVFLSLIRRDDLTIRGGRSNLKMRDYIFVEDAAKLIAFFILSKQKKPLEVINISTGRGYSVHDLVGRIEAITGGKAEFKTGKPISDKNINIGDNKKMKALSQYKFKHNLTTGLKKTYKNYLKIYS</sequence>
<dbReference type="Pfam" id="PF01370">
    <property type="entry name" value="Epimerase"/>
    <property type="match status" value="1"/>
</dbReference>
<dbReference type="InterPro" id="IPR001509">
    <property type="entry name" value="Epimerase_deHydtase"/>
</dbReference>